<keyword evidence="3" id="KW-1185">Reference proteome</keyword>
<evidence type="ECO:0000313" key="2">
    <source>
        <dbReference type="EMBL" id="MCH85049.1"/>
    </source>
</evidence>
<accession>A0A392MDB7</accession>
<dbReference type="EMBL" id="LXQA010007819">
    <property type="protein sequence ID" value="MCH85049.1"/>
    <property type="molecule type" value="Genomic_DNA"/>
</dbReference>
<dbReference type="AlphaFoldDB" id="A0A392MDB7"/>
<dbReference type="Proteomes" id="UP000265520">
    <property type="component" value="Unassembled WGS sequence"/>
</dbReference>
<comment type="caution">
    <text evidence="2">The sequence shown here is derived from an EMBL/GenBank/DDBJ whole genome shotgun (WGS) entry which is preliminary data.</text>
</comment>
<protein>
    <submittedName>
        <fullName evidence="2">Uncharacterized protein</fullName>
    </submittedName>
</protein>
<evidence type="ECO:0000256" key="1">
    <source>
        <dbReference type="SAM" id="MobiDB-lite"/>
    </source>
</evidence>
<feature type="compositionally biased region" description="Polar residues" evidence="1">
    <location>
        <begin position="1"/>
        <end position="16"/>
    </location>
</feature>
<reference evidence="2 3" key="1">
    <citation type="journal article" date="2018" name="Front. Plant Sci.">
        <title>Red Clover (Trifolium pratense) and Zigzag Clover (T. medium) - A Picture of Genomic Similarities and Differences.</title>
        <authorList>
            <person name="Dluhosova J."/>
            <person name="Istvanek J."/>
            <person name="Nedelnik J."/>
            <person name="Repkova J."/>
        </authorList>
    </citation>
    <scope>NUCLEOTIDE SEQUENCE [LARGE SCALE GENOMIC DNA]</scope>
    <source>
        <strain evidence="3">cv. 10/8</strain>
        <tissue evidence="2">Leaf</tissue>
    </source>
</reference>
<organism evidence="2 3">
    <name type="scientific">Trifolium medium</name>
    <dbReference type="NCBI Taxonomy" id="97028"/>
    <lineage>
        <taxon>Eukaryota</taxon>
        <taxon>Viridiplantae</taxon>
        <taxon>Streptophyta</taxon>
        <taxon>Embryophyta</taxon>
        <taxon>Tracheophyta</taxon>
        <taxon>Spermatophyta</taxon>
        <taxon>Magnoliopsida</taxon>
        <taxon>eudicotyledons</taxon>
        <taxon>Gunneridae</taxon>
        <taxon>Pentapetalae</taxon>
        <taxon>rosids</taxon>
        <taxon>fabids</taxon>
        <taxon>Fabales</taxon>
        <taxon>Fabaceae</taxon>
        <taxon>Papilionoideae</taxon>
        <taxon>50 kb inversion clade</taxon>
        <taxon>NPAAA clade</taxon>
        <taxon>Hologalegina</taxon>
        <taxon>IRL clade</taxon>
        <taxon>Trifolieae</taxon>
        <taxon>Trifolium</taxon>
    </lineage>
</organism>
<evidence type="ECO:0000313" key="3">
    <source>
        <dbReference type="Proteomes" id="UP000265520"/>
    </source>
</evidence>
<feature type="region of interest" description="Disordered" evidence="1">
    <location>
        <begin position="1"/>
        <end position="28"/>
    </location>
</feature>
<name>A0A392MDB7_9FABA</name>
<sequence length="59" mass="6542">MNSGLSESPSPGNQRVNTKKSKPENLKISRNWSVTTQIEAKELELEPELEGTVETGMLK</sequence>
<proteinExistence type="predicted"/>
<gene>
    <name evidence="2" type="ORF">A2U01_0005891</name>
</gene>